<protein>
    <submittedName>
        <fullName evidence="2">Cell division protein FtsQ/DivIB</fullName>
    </submittedName>
</protein>
<keyword evidence="3" id="KW-1185">Reference proteome</keyword>
<proteinExistence type="predicted"/>
<name>A0ABW5NB43_9FLAO</name>
<organism evidence="2 3">
    <name type="scientific">Aquimarina hainanensis</name>
    <dbReference type="NCBI Taxonomy" id="1578017"/>
    <lineage>
        <taxon>Bacteria</taxon>
        <taxon>Pseudomonadati</taxon>
        <taxon>Bacteroidota</taxon>
        <taxon>Flavobacteriia</taxon>
        <taxon>Flavobacteriales</taxon>
        <taxon>Flavobacteriaceae</taxon>
        <taxon>Aquimarina</taxon>
    </lineage>
</organism>
<gene>
    <name evidence="2" type="ORF">ACFSTE_11535</name>
</gene>
<reference evidence="3" key="1">
    <citation type="journal article" date="2019" name="Int. J. Syst. Evol. Microbiol.">
        <title>The Global Catalogue of Microorganisms (GCM) 10K type strain sequencing project: providing services to taxonomists for standard genome sequencing and annotation.</title>
        <authorList>
            <consortium name="The Broad Institute Genomics Platform"/>
            <consortium name="The Broad Institute Genome Sequencing Center for Infectious Disease"/>
            <person name="Wu L."/>
            <person name="Ma J."/>
        </authorList>
    </citation>
    <scope>NUCLEOTIDE SEQUENCE [LARGE SCALE GENOMIC DNA]</scope>
    <source>
        <strain evidence="3">KCTC 42423</strain>
    </source>
</reference>
<evidence type="ECO:0000256" key="1">
    <source>
        <dbReference type="SAM" id="Phobius"/>
    </source>
</evidence>
<sequence length="238" mass="27835">MKKLLGYIKFGVLFLLIVLLYAFTTARNHERKIEEIKVEFIEEQSPYVNETMVNKLLIQNQNRATSVGKEILALNKVEKQLDQHEMIQNSDVYLSVDGKLKVSIRQRTPIARVDAVTPFYVDTKGEIMPLSNNYSAHVPLVYNVSEREVSEIFPLLKEIREDEFLKRHVVSVYRNRQGNYELGFRVYAFKVNFGKAENLKSKVSNFKAFYKKAIKDKNLKEYRTISLQFRNQVVCTKK</sequence>
<dbReference type="EMBL" id="JBHULX010000021">
    <property type="protein sequence ID" value="MFD2591458.1"/>
    <property type="molecule type" value="Genomic_DNA"/>
</dbReference>
<keyword evidence="1" id="KW-0472">Membrane</keyword>
<dbReference type="RefSeq" id="WP_378298154.1">
    <property type="nucleotide sequence ID" value="NZ_JBHULX010000021.1"/>
</dbReference>
<keyword evidence="2" id="KW-0132">Cell division</keyword>
<evidence type="ECO:0000313" key="2">
    <source>
        <dbReference type="EMBL" id="MFD2591458.1"/>
    </source>
</evidence>
<evidence type="ECO:0000313" key="3">
    <source>
        <dbReference type="Proteomes" id="UP001597459"/>
    </source>
</evidence>
<keyword evidence="1" id="KW-1133">Transmembrane helix</keyword>
<dbReference type="GO" id="GO:0051301">
    <property type="term" value="P:cell division"/>
    <property type="evidence" value="ECO:0007669"/>
    <property type="project" value="UniProtKB-KW"/>
</dbReference>
<comment type="caution">
    <text evidence="2">The sequence shown here is derived from an EMBL/GenBank/DDBJ whole genome shotgun (WGS) entry which is preliminary data.</text>
</comment>
<keyword evidence="2" id="KW-0131">Cell cycle</keyword>
<dbReference type="Proteomes" id="UP001597459">
    <property type="component" value="Unassembled WGS sequence"/>
</dbReference>
<accession>A0ABW5NB43</accession>
<feature type="transmembrane region" description="Helical" evidence="1">
    <location>
        <begin position="6"/>
        <end position="23"/>
    </location>
</feature>
<keyword evidence="1" id="KW-0812">Transmembrane</keyword>